<evidence type="ECO:0000313" key="3">
    <source>
        <dbReference type="Proteomes" id="UP000324222"/>
    </source>
</evidence>
<proteinExistence type="predicted"/>
<dbReference type="EMBL" id="VSRR010143571">
    <property type="protein sequence ID" value="MPD04927.1"/>
    <property type="molecule type" value="Genomic_DNA"/>
</dbReference>
<dbReference type="AlphaFoldDB" id="A0A5B7KE34"/>
<accession>A0A5B7KE34</accession>
<protein>
    <submittedName>
        <fullName evidence="2">Uncharacterized protein</fullName>
    </submittedName>
</protein>
<name>A0A5B7KE34_PORTR</name>
<comment type="caution">
    <text evidence="2">The sequence shown here is derived from an EMBL/GenBank/DDBJ whole genome shotgun (WGS) entry which is preliminary data.</text>
</comment>
<dbReference type="Proteomes" id="UP000324222">
    <property type="component" value="Unassembled WGS sequence"/>
</dbReference>
<feature type="region of interest" description="Disordered" evidence="1">
    <location>
        <begin position="1"/>
        <end position="34"/>
    </location>
</feature>
<sequence>MKHGTEPWGTLLGPWQPPGTSLEGSPPLVPQRPPVAASRYTTKDFQHQLFVTCQTHTPSTPALPARADGREGRLYREPGSGIMWKKL</sequence>
<organism evidence="2 3">
    <name type="scientific">Portunus trituberculatus</name>
    <name type="common">Swimming crab</name>
    <name type="synonym">Neptunus trituberculatus</name>
    <dbReference type="NCBI Taxonomy" id="210409"/>
    <lineage>
        <taxon>Eukaryota</taxon>
        <taxon>Metazoa</taxon>
        <taxon>Ecdysozoa</taxon>
        <taxon>Arthropoda</taxon>
        <taxon>Crustacea</taxon>
        <taxon>Multicrustacea</taxon>
        <taxon>Malacostraca</taxon>
        <taxon>Eumalacostraca</taxon>
        <taxon>Eucarida</taxon>
        <taxon>Decapoda</taxon>
        <taxon>Pleocyemata</taxon>
        <taxon>Brachyura</taxon>
        <taxon>Eubrachyura</taxon>
        <taxon>Portunoidea</taxon>
        <taxon>Portunidae</taxon>
        <taxon>Portuninae</taxon>
        <taxon>Portunus</taxon>
    </lineage>
</organism>
<gene>
    <name evidence="2" type="ORF">E2C01_100641</name>
</gene>
<evidence type="ECO:0000313" key="2">
    <source>
        <dbReference type="EMBL" id="MPD04927.1"/>
    </source>
</evidence>
<keyword evidence="3" id="KW-1185">Reference proteome</keyword>
<reference evidence="2 3" key="1">
    <citation type="submission" date="2019-05" db="EMBL/GenBank/DDBJ databases">
        <title>Another draft genome of Portunus trituberculatus and its Hox gene families provides insights of decapod evolution.</title>
        <authorList>
            <person name="Jeong J.-H."/>
            <person name="Song I."/>
            <person name="Kim S."/>
            <person name="Choi T."/>
            <person name="Kim D."/>
            <person name="Ryu S."/>
            <person name="Kim W."/>
        </authorList>
    </citation>
    <scope>NUCLEOTIDE SEQUENCE [LARGE SCALE GENOMIC DNA]</scope>
    <source>
        <tissue evidence="2">Muscle</tissue>
    </source>
</reference>
<evidence type="ECO:0000256" key="1">
    <source>
        <dbReference type="SAM" id="MobiDB-lite"/>
    </source>
</evidence>